<evidence type="ECO:0000256" key="2">
    <source>
        <dbReference type="ARBA" id="ARBA00004607"/>
    </source>
</evidence>
<dbReference type="InterPro" id="IPR000195">
    <property type="entry name" value="Rab-GAP-TBC_dom"/>
</dbReference>
<dbReference type="GO" id="GO:0036064">
    <property type="term" value="C:ciliary basal body"/>
    <property type="evidence" value="ECO:0007669"/>
    <property type="project" value="TreeGrafter"/>
</dbReference>
<evidence type="ECO:0000256" key="5">
    <source>
        <dbReference type="ARBA" id="ARBA00022574"/>
    </source>
</evidence>
<keyword evidence="5" id="KW-0853">WD repeat</keyword>
<dbReference type="GO" id="GO:0060271">
    <property type="term" value="P:cilium assembly"/>
    <property type="evidence" value="ECO:0007669"/>
    <property type="project" value="TreeGrafter"/>
</dbReference>
<dbReference type="GO" id="GO:0034451">
    <property type="term" value="C:centriolar satellite"/>
    <property type="evidence" value="ECO:0007669"/>
    <property type="project" value="UniProtKB-SubCell"/>
</dbReference>
<evidence type="ECO:0000256" key="9">
    <source>
        <dbReference type="ARBA" id="ARBA00023212"/>
    </source>
</evidence>
<keyword evidence="7" id="KW-0970">Cilium biogenesis/degradation</keyword>
<dbReference type="InterPro" id="IPR001680">
    <property type="entry name" value="WD40_rpt"/>
</dbReference>
<evidence type="ECO:0000256" key="10">
    <source>
        <dbReference type="ARBA" id="ARBA00023273"/>
    </source>
</evidence>
<keyword evidence="4" id="KW-0963">Cytoplasm</keyword>
<dbReference type="SUPFAM" id="SSF50978">
    <property type="entry name" value="WD40 repeat-like"/>
    <property type="match status" value="1"/>
</dbReference>
<proteinExistence type="predicted"/>
<keyword evidence="10" id="KW-0966">Cell projection</keyword>
<dbReference type="OrthoDB" id="5578278at2759"/>
<dbReference type="SUPFAM" id="SSF47923">
    <property type="entry name" value="Ypt/Rab-GAP domain of gyp1p"/>
    <property type="match status" value="1"/>
</dbReference>
<keyword evidence="16" id="KW-1185">Reference proteome</keyword>
<evidence type="ECO:0000256" key="4">
    <source>
        <dbReference type="ARBA" id="ARBA00022490"/>
    </source>
</evidence>
<dbReference type="Gene3D" id="1.10.472.80">
    <property type="entry name" value="Ypt/Rab-GAP domain of gyp1p, domain 3"/>
    <property type="match status" value="1"/>
</dbReference>
<dbReference type="KEGG" id="pif:PITG_06833"/>
<evidence type="ECO:0000256" key="12">
    <source>
        <dbReference type="SAM" id="Coils"/>
    </source>
</evidence>
<keyword evidence="8 12" id="KW-0175">Coiled coil</keyword>
<dbReference type="GeneID" id="9463408"/>
<dbReference type="STRING" id="403677.D0N6K0"/>
<dbReference type="OMA" id="GDIREPM"/>
<name>D0N6K0_PHYIT</name>
<dbReference type="Gene3D" id="2.130.10.10">
    <property type="entry name" value="YVTN repeat-like/Quinoprotein amine dehydrogenase"/>
    <property type="match status" value="1"/>
</dbReference>
<feature type="coiled-coil region" evidence="12">
    <location>
        <begin position="720"/>
        <end position="754"/>
    </location>
</feature>
<dbReference type="InterPro" id="IPR015943">
    <property type="entry name" value="WD40/YVTN_repeat-like_dom_sf"/>
</dbReference>
<feature type="domain" description="Rab-GAP TBC" evidence="14">
    <location>
        <begin position="454"/>
        <end position="629"/>
    </location>
</feature>
<dbReference type="VEuPathDB" id="FungiDB:PITG_06833"/>
<dbReference type="Pfam" id="PF00566">
    <property type="entry name" value="RabGAP-TBC"/>
    <property type="match status" value="1"/>
</dbReference>
<evidence type="ECO:0000256" key="1">
    <source>
        <dbReference type="ARBA" id="ARBA00004120"/>
    </source>
</evidence>
<keyword evidence="6" id="KW-0677">Repeat</keyword>
<evidence type="ECO:0000313" key="15">
    <source>
        <dbReference type="EMBL" id="EEY53199.1"/>
    </source>
</evidence>
<organism evidence="15 16">
    <name type="scientific">Phytophthora infestans (strain T30-4)</name>
    <name type="common">Potato late blight agent</name>
    <dbReference type="NCBI Taxonomy" id="403677"/>
    <lineage>
        <taxon>Eukaryota</taxon>
        <taxon>Sar</taxon>
        <taxon>Stramenopiles</taxon>
        <taxon>Oomycota</taxon>
        <taxon>Peronosporomycetes</taxon>
        <taxon>Peronosporales</taxon>
        <taxon>Peronosporaceae</taxon>
        <taxon>Phytophthora</taxon>
    </lineage>
</organism>
<evidence type="ECO:0000256" key="13">
    <source>
        <dbReference type="SAM" id="MobiDB-lite"/>
    </source>
</evidence>
<keyword evidence="9" id="KW-0206">Cytoskeleton</keyword>
<dbReference type="PROSITE" id="PS50086">
    <property type="entry name" value="TBC_RABGAP"/>
    <property type="match status" value="1"/>
</dbReference>
<dbReference type="Pfam" id="PF00400">
    <property type="entry name" value="WD40"/>
    <property type="match status" value="1"/>
</dbReference>
<sequence length="920" mass="106546">MVQTLVLRATQDDVIWPRRPLVSSKGLLSCVQNLPLSSYDKRPTTFRAVAFNVSGELLAATDERGHIFVFFVTANRYSLVQHLGVPTISCCFSPRRKTELLVTCEDETVRCIDVQSQTLISTLRGHRLPARCASFQKSGQLALTASQDAVILWDTKDWSRYRVLNAGPGVEEAIFVTKGNLVAVCFQDDTIMMWELESLALRYRFSLPEKEQSPGLQKIAVSDDHQVLVASGRAPFIYVWEFESQTIIRIIELPPPIKQVVSHAFLPGHNSMLSILADDGGVFFLDVAAKSPQIKLEISNRGRTATAFDIECHARYLAASTSDGFLLLYDMEITRETAARAQERRRKEGLLELGDHARLRTRSGRPVASKLIDSLFGAKYPRHGASATRARVRATGGSFTVPSKDVKDSECLTLRERVRTRRTNPLTRPFAQLSAQEIEVNRKRLVGSLKVSGMFPRKYRVLVWRFLLRLPKNEEAFRSLVAKGKHPVFVRLKDHYPLQDGRLFRRLHRLLSAIVYWCPAFGEVSYLPAVVYPFVKIFRENDLAAFEASISVLLHWCGDFLISLPYPPVFAMRAIEHELARRDSQLFDHFTRYQITSEAFAWSLLKTIFTEVLSEDEWVCLWDHLFAFSDTPQLIYVAVLAYLSYFRTALLAACDRFSIEQFFHQQNAIDIQKFVQLMMNLREKLDLSEPYWPLSRGQYPAFAHYPRFVVDFQISERNRIALEEAELARKQSLFDQIEQDSAKLKAEHEKWMKERKIVLEAEERRRKEAIAAEKERILHLKTLDYQTRKRRLQHLSNMEKSASESLEEASKMLQTEYQRMESALAMQKERMEFEISSRKQEEDLQRVEVETHDRVRGIHKQREMEERLSRLRTEFETRLKQQELQYLLKFESWKREDEEQTRNARAKLRQREETVGAATC</sequence>
<feature type="region of interest" description="Disordered" evidence="13">
    <location>
        <begin position="898"/>
        <end position="920"/>
    </location>
</feature>
<dbReference type="InterPro" id="IPR036322">
    <property type="entry name" value="WD40_repeat_dom_sf"/>
</dbReference>
<dbReference type="HOGENOM" id="CLU_003330_0_0_1"/>
<comment type="subcellular location">
    <subcellularLocation>
        <location evidence="1">Cytoplasm</location>
        <location evidence="1">Cytoskeleton</location>
        <location evidence="1">Cilium basal body</location>
    </subcellularLocation>
    <subcellularLocation>
        <location evidence="2">Cytoplasm</location>
        <location evidence="2">Cytoskeleton</location>
        <location evidence="2">Microtubule organizing center</location>
        <location evidence="2">Centrosome</location>
        <location evidence="2">Centriolar satellite</location>
    </subcellularLocation>
</comment>
<dbReference type="InterPro" id="IPR051570">
    <property type="entry name" value="TBC1_cilium_biogenesis"/>
</dbReference>
<dbReference type="PANTHER" id="PTHR19853:SF1">
    <property type="entry name" value="TBC1 DOMAIN FAMILY MEMBER 31"/>
    <property type="match status" value="1"/>
</dbReference>
<dbReference type="RefSeq" id="XP_002904817.1">
    <property type="nucleotide sequence ID" value="XM_002904771.1"/>
</dbReference>
<evidence type="ECO:0000256" key="3">
    <source>
        <dbReference type="ARBA" id="ARBA00014199"/>
    </source>
</evidence>
<evidence type="ECO:0000259" key="14">
    <source>
        <dbReference type="PROSITE" id="PS50086"/>
    </source>
</evidence>
<evidence type="ECO:0000256" key="7">
    <source>
        <dbReference type="ARBA" id="ARBA00022794"/>
    </source>
</evidence>
<dbReference type="SMART" id="SM00320">
    <property type="entry name" value="WD40"/>
    <property type="match status" value="6"/>
</dbReference>
<protein>
    <recommendedName>
        <fullName evidence="3">TBC1 domain family member 31</fullName>
    </recommendedName>
</protein>
<dbReference type="InParanoid" id="D0N6K0"/>
<gene>
    <name evidence="15" type="ORF">PITG_06833</name>
</gene>
<feature type="coiled-coil region" evidence="12">
    <location>
        <begin position="803"/>
        <end position="830"/>
    </location>
</feature>
<dbReference type="eggNOG" id="KOG0295">
    <property type="taxonomic scope" value="Eukaryota"/>
</dbReference>
<evidence type="ECO:0000256" key="8">
    <source>
        <dbReference type="ARBA" id="ARBA00023054"/>
    </source>
</evidence>
<dbReference type="InterPro" id="IPR035969">
    <property type="entry name" value="Rab-GAP_TBC_sf"/>
</dbReference>
<evidence type="ECO:0000256" key="6">
    <source>
        <dbReference type="ARBA" id="ARBA00022737"/>
    </source>
</evidence>
<dbReference type="AlphaFoldDB" id="D0N6K0"/>
<reference evidence="16" key="1">
    <citation type="journal article" date="2009" name="Nature">
        <title>Genome sequence and analysis of the Irish potato famine pathogen Phytophthora infestans.</title>
        <authorList>
            <consortium name="The Broad Institute Genome Sequencing Platform"/>
            <person name="Haas B.J."/>
            <person name="Kamoun S."/>
            <person name="Zody M.C."/>
            <person name="Jiang R.H."/>
            <person name="Handsaker R.E."/>
            <person name="Cano L.M."/>
            <person name="Grabherr M."/>
            <person name="Kodira C.D."/>
            <person name="Raffaele S."/>
            <person name="Torto-Alalibo T."/>
            <person name="Bozkurt T.O."/>
            <person name="Ah-Fong A.M."/>
            <person name="Alvarado L."/>
            <person name="Anderson V.L."/>
            <person name="Armstrong M.R."/>
            <person name="Avrova A."/>
            <person name="Baxter L."/>
            <person name="Beynon J."/>
            <person name="Boevink P.C."/>
            <person name="Bollmann S.R."/>
            <person name="Bos J.I."/>
            <person name="Bulone V."/>
            <person name="Cai G."/>
            <person name="Cakir C."/>
            <person name="Carrington J.C."/>
            <person name="Chawner M."/>
            <person name="Conti L."/>
            <person name="Costanzo S."/>
            <person name="Ewan R."/>
            <person name="Fahlgren N."/>
            <person name="Fischbach M.A."/>
            <person name="Fugelstad J."/>
            <person name="Gilroy E.M."/>
            <person name="Gnerre S."/>
            <person name="Green P.J."/>
            <person name="Grenville-Briggs L.J."/>
            <person name="Griffith J."/>
            <person name="Grunwald N.J."/>
            <person name="Horn K."/>
            <person name="Horner N.R."/>
            <person name="Hu C.H."/>
            <person name="Huitema E."/>
            <person name="Jeong D.H."/>
            <person name="Jones A.M."/>
            <person name="Jones J.D."/>
            <person name="Jones R.W."/>
            <person name="Karlsson E.K."/>
            <person name="Kunjeti S.G."/>
            <person name="Lamour K."/>
            <person name="Liu Z."/>
            <person name="Ma L."/>
            <person name="Maclean D."/>
            <person name="Chibucos M.C."/>
            <person name="McDonald H."/>
            <person name="McWalters J."/>
            <person name="Meijer H.J."/>
            <person name="Morgan W."/>
            <person name="Morris P.F."/>
            <person name="Munro C.A."/>
            <person name="O'Neill K."/>
            <person name="Ospina-Giraldo M."/>
            <person name="Pinzon A."/>
            <person name="Pritchard L."/>
            <person name="Ramsahoye B."/>
            <person name="Ren Q."/>
            <person name="Restrepo S."/>
            <person name="Roy S."/>
            <person name="Sadanandom A."/>
            <person name="Savidor A."/>
            <person name="Schornack S."/>
            <person name="Schwartz D.C."/>
            <person name="Schumann U.D."/>
            <person name="Schwessinger B."/>
            <person name="Seyer L."/>
            <person name="Sharpe T."/>
            <person name="Silvar C."/>
            <person name="Song J."/>
            <person name="Studholme D.J."/>
            <person name="Sykes S."/>
            <person name="Thines M."/>
            <person name="van de Vondervoort P.J."/>
            <person name="Phuntumart V."/>
            <person name="Wawra S."/>
            <person name="Weide R."/>
            <person name="Win J."/>
            <person name="Young C."/>
            <person name="Zhou S."/>
            <person name="Fry W."/>
            <person name="Meyers B.C."/>
            <person name="van West P."/>
            <person name="Ristaino J."/>
            <person name="Govers F."/>
            <person name="Birch P.R."/>
            <person name="Whisson S.C."/>
            <person name="Judelson H.S."/>
            <person name="Nusbaum C."/>
        </authorList>
    </citation>
    <scope>NUCLEOTIDE SEQUENCE [LARGE SCALE GENOMIC DNA]</scope>
    <source>
        <strain evidence="16">T30-4</strain>
    </source>
</reference>
<dbReference type="EMBL" id="DS028127">
    <property type="protein sequence ID" value="EEY53199.1"/>
    <property type="molecule type" value="Genomic_DNA"/>
</dbReference>
<dbReference type="eggNOG" id="KOG1093">
    <property type="taxonomic scope" value="Eukaryota"/>
</dbReference>
<accession>D0N6K0</accession>
<dbReference type="Proteomes" id="UP000006643">
    <property type="component" value="Unassembled WGS sequence"/>
</dbReference>
<evidence type="ECO:0000256" key="11">
    <source>
        <dbReference type="ARBA" id="ARBA00034464"/>
    </source>
</evidence>
<dbReference type="PANTHER" id="PTHR19853">
    <property type="entry name" value="WD REPEAT CONTAINING PROTEIN 3 WDR3"/>
    <property type="match status" value="1"/>
</dbReference>
<evidence type="ECO:0000313" key="16">
    <source>
        <dbReference type="Proteomes" id="UP000006643"/>
    </source>
</evidence>
<comment type="function">
    <text evidence="11">Molecular adapter which is involved in cilium biogenesis. Part of a functional complex including OFD1 a centriolar protein involved in cilium assembly. Could regulate the cAMP-dependent phosphorylation of OFD1, and its subsequent ubiquitination by PJA2 which ultimately leads to its proteasomal degradation.</text>
</comment>